<proteinExistence type="predicted"/>
<name>A0A0E0LDX2_ORYPU</name>
<dbReference type="EnsemblPlants" id="OPUNC06G20240.1">
    <property type="protein sequence ID" value="OPUNC06G20240.1"/>
    <property type="gene ID" value="OPUNC06G20240"/>
</dbReference>
<evidence type="ECO:0000313" key="2">
    <source>
        <dbReference type="Proteomes" id="UP000026962"/>
    </source>
</evidence>
<accession>A0A0E0LDX2</accession>
<reference evidence="1" key="2">
    <citation type="submission" date="2018-05" db="EMBL/GenBank/DDBJ databases">
        <title>OpunRS2 (Oryza punctata Reference Sequence Version 2).</title>
        <authorList>
            <person name="Zhang J."/>
            <person name="Kudrna D."/>
            <person name="Lee S."/>
            <person name="Talag J."/>
            <person name="Welchert J."/>
            <person name="Wing R.A."/>
        </authorList>
    </citation>
    <scope>NUCLEOTIDE SEQUENCE [LARGE SCALE GENOMIC DNA]</scope>
</reference>
<keyword evidence="2" id="KW-1185">Reference proteome</keyword>
<dbReference type="Gramene" id="OPUNC06G20240.1">
    <property type="protein sequence ID" value="OPUNC06G20240.1"/>
    <property type="gene ID" value="OPUNC06G20240"/>
</dbReference>
<evidence type="ECO:0000313" key="1">
    <source>
        <dbReference type="EnsemblPlants" id="OPUNC06G20240.1"/>
    </source>
</evidence>
<dbReference type="AlphaFoldDB" id="A0A0E0LDX2"/>
<protein>
    <submittedName>
        <fullName evidence="1">Uncharacterized protein</fullName>
    </submittedName>
</protein>
<reference evidence="1" key="1">
    <citation type="submission" date="2015-04" db="UniProtKB">
        <authorList>
            <consortium name="EnsemblPlants"/>
        </authorList>
    </citation>
    <scope>IDENTIFICATION</scope>
</reference>
<dbReference type="HOGENOM" id="CLU_2610226_0_0_1"/>
<sequence>MVAVHFFPCDFFLGDITLGTNVPATNGTTPGSQLHRCKHYANSIAALAKLAADILRMKIHTQKNLTTQILPITLVTAVS</sequence>
<organism evidence="1">
    <name type="scientific">Oryza punctata</name>
    <name type="common">Red rice</name>
    <dbReference type="NCBI Taxonomy" id="4537"/>
    <lineage>
        <taxon>Eukaryota</taxon>
        <taxon>Viridiplantae</taxon>
        <taxon>Streptophyta</taxon>
        <taxon>Embryophyta</taxon>
        <taxon>Tracheophyta</taxon>
        <taxon>Spermatophyta</taxon>
        <taxon>Magnoliopsida</taxon>
        <taxon>Liliopsida</taxon>
        <taxon>Poales</taxon>
        <taxon>Poaceae</taxon>
        <taxon>BOP clade</taxon>
        <taxon>Oryzoideae</taxon>
        <taxon>Oryzeae</taxon>
        <taxon>Oryzinae</taxon>
        <taxon>Oryza</taxon>
    </lineage>
</organism>
<dbReference type="Proteomes" id="UP000026962">
    <property type="component" value="Chromosome 6"/>
</dbReference>